<feature type="domain" description="Fe/B12 periplasmic-binding" evidence="7">
    <location>
        <begin position="40"/>
        <end position="297"/>
    </location>
</feature>
<dbReference type="GO" id="GO:1901678">
    <property type="term" value="P:iron coordination entity transport"/>
    <property type="evidence" value="ECO:0007669"/>
    <property type="project" value="UniProtKB-ARBA"/>
</dbReference>
<dbReference type="PROSITE" id="PS50983">
    <property type="entry name" value="FE_B12_PBP"/>
    <property type="match status" value="1"/>
</dbReference>
<reference evidence="8" key="1">
    <citation type="submission" date="2015-01" db="EMBL/GenBank/DDBJ databases">
        <title>Draft genome sequence of Pasteurella multocida isolated from alpaca pneumonia.</title>
        <authorList>
            <person name="Maturrano L."/>
            <person name="Hurtado R."/>
            <person name="Allasi N."/>
            <person name="Juscamayta E."/>
            <person name="Fernandez D."/>
            <person name="Maximiliano J."/>
            <person name="Rimac R."/>
            <person name="Rosadio R."/>
        </authorList>
    </citation>
    <scope>NUCLEOTIDE SEQUENCE</scope>
    <source>
        <strain evidence="8">UNMSM</strain>
    </source>
</reference>
<evidence type="ECO:0000256" key="6">
    <source>
        <dbReference type="SAM" id="SignalP"/>
    </source>
</evidence>
<comment type="subcellular location">
    <subcellularLocation>
        <location evidence="1">Cell envelope</location>
    </subcellularLocation>
</comment>
<feature type="signal peptide" evidence="6">
    <location>
        <begin position="1"/>
        <end position="22"/>
    </location>
</feature>
<dbReference type="InterPro" id="IPR002491">
    <property type="entry name" value="ABC_transptr_periplasmic_BD"/>
</dbReference>
<keyword evidence="4" id="KW-0410">Iron transport</keyword>
<dbReference type="Pfam" id="PF01497">
    <property type="entry name" value="Peripla_BP_2"/>
    <property type="match status" value="1"/>
</dbReference>
<gene>
    <name evidence="8" type="primary">fecB</name>
</gene>
<dbReference type="RefSeq" id="WP_010906498.1">
    <property type="nucleotide sequence ID" value="NZ_CP028927.1"/>
</dbReference>
<dbReference type="NCBIfam" id="NF008501">
    <property type="entry name" value="PRK11411.1"/>
    <property type="match status" value="1"/>
</dbReference>
<dbReference type="Gene3D" id="3.40.50.1980">
    <property type="entry name" value="Nitrogenase molybdenum iron protein domain"/>
    <property type="match status" value="2"/>
</dbReference>
<dbReference type="InterPro" id="IPR051313">
    <property type="entry name" value="Bact_iron-sidero_bind"/>
</dbReference>
<sequence length="298" mass="32955">MKTVLTSTLALTLLMASQFVSAVTVKDQKGEFTLDSVPKRVVALEYSYVDALAQIGVSPVGVADDNDKTRILQKVRDKVQPWESVGTRSQPSLEAISALKPDLIIADDNRHSAVYEELKKIAPTVVFNSRHENYQENLETAQKIGDLLGKSKEMQARIAKHKQDIADIAKTLPKGKKAIIGVSRETQFNLYNSESYAGGLVEVLGYQMPKARADNQPNASVGLEQVAAEKPDLMILIHYRDESIARKWENEALWKIIPAVKNGQVILANDNLWARARGIDAAEVMAKEVQDFVTKSAK</sequence>
<evidence type="ECO:0000256" key="2">
    <source>
        <dbReference type="ARBA" id="ARBA00008814"/>
    </source>
</evidence>
<keyword evidence="3" id="KW-0813">Transport</keyword>
<comment type="similarity">
    <text evidence="2">Belongs to the bacterial solute-binding protein 8 family.</text>
</comment>
<feature type="chain" id="PRO_5030021113" evidence="6">
    <location>
        <begin position="23"/>
        <end position="298"/>
    </location>
</feature>
<dbReference type="EMBL" id="KP661029">
    <property type="protein sequence ID" value="AMK08868.1"/>
    <property type="molecule type" value="Genomic_DNA"/>
</dbReference>
<evidence type="ECO:0000313" key="8">
    <source>
        <dbReference type="EMBL" id="AMK08868.1"/>
    </source>
</evidence>
<protein>
    <submittedName>
        <fullName evidence="8">FecB protein</fullName>
    </submittedName>
</protein>
<evidence type="ECO:0000259" key="7">
    <source>
        <dbReference type="PROSITE" id="PS50983"/>
    </source>
</evidence>
<evidence type="ECO:0000256" key="4">
    <source>
        <dbReference type="ARBA" id="ARBA00022496"/>
    </source>
</evidence>
<evidence type="ECO:0000256" key="5">
    <source>
        <dbReference type="ARBA" id="ARBA00022729"/>
    </source>
</evidence>
<dbReference type="PANTHER" id="PTHR30532:SF29">
    <property type="entry name" value="FE(3+) DICITRATE-BINDING PERIPLASMIC PROTEIN"/>
    <property type="match status" value="1"/>
</dbReference>
<name>A0A140D7J4_PASMD</name>
<organism evidence="8">
    <name type="scientific">Pasteurella multocida</name>
    <dbReference type="NCBI Taxonomy" id="747"/>
    <lineage>
        <taxon>Bacteria</taxon>
        <taxon>Pseudomonadati</taxon>
        <taxon>Pseudomonadota</taxon>
        <taxon>Gammaproteobacteria</taxon>
        <taxon>Pasteurellales</taxon>
        <taxon>Pasteurellaceae</taxon>
        <taxon>Pasteurella</taxon>
    </lineage>
</organism>
<evidence type="ECO:0000256" key="1">
    <source>
        <dbReference type="ARBA" id="ARBA00004196"/>
    </source>
</evidence>
<dbReference type="PANTHER" id="PTHR30532">
    <property type="entry name" value="IRON III DICITRATE-BINDING PERIPLASMIC PROTEIN"/>
    <property type="match status" value="1"/>
</dbReference>
<dbReference type="AlphaFoldDB" id="A0A140D7J4"/>
<keyword evidence="4" id="KW-0408">Iron</keyword>
<dbReference type="SUPFAM" id="SSF53807">
    <property type="entry name" value="Helical backbone' metal receptor"/>
    <property type="match status" value="1"/>
</dbReference>
<dbReference type="GO" id="GO:0030288">
    <property type="term" value="C:outer membrane-bounded periplasmic space"/>
    <property type="evidence" value="ECO:0007669"/>
    <property type="project" value="TreeGrafter"/>
</dbReference>
<dbReference type="FunFam" id="3.40.50.1980:FF:000003">
    <property type="entry name" value="Iron ABC transporter substrate-binding protein"/>
    <property type="match status" value="1"/>
</dbReference>
<evidence type="ECO:0000256" key="3">
    <source>
        <dbReference type="ARBA" id="ARBA00022448"/>
    </source>
</evidence>
<keyword evidence="5 6" id="KW-0732">Signal</keyword>
<dbReference type="CDD" id="cd01146">
    <property type="entry name" value="FhuD"/>
    <property type="match status" value="1"/>
</dbReference>
<proteinExistence type="inferred from homology"/>
<accession>A0A140D7J4</accession>
<keyword evidence="4" id="KW-0406">Ion transport</keyword>